<dbReference type="Pfam" id="PF20434">
    <property type="entry name" value="BD-FAE"/>
    <property type="match status" value="1"/>
</dbReference>
<feature type="domain" description="BD-FAE-like" evidence="2">
    <location>
        <begin position="77"/>
        <end position="190"/>
    </location>
</feature>
<accession>A0AAU8GF89</accession>
<evidence type="ECO:0000259" key="2">
    <source>
        <dbReference type="Pfam" id="PF20434"/>
    </source>
</evidence>
<gene>
    <name evidence="3" type="ORF">FpNV_114</name>
</gene>
<reference evidence="3" key="1">
    <citation type="submission" date="2024-06" db="EMBL/GenBank/DDBJ databases">
        <title>North American crayfish harbour diverse members of the Nudiviridae.</title>
        <authorList>
            <person name="Stratton C."/>
            <person name="Bojko J."/>
        </authorList>
    </citation>
    <scope>NUCLEOTIDE SEQUENCE</scope>
    <source>
        <strain evidence="3">142H</strain>
    </source>
</reference>
<keyword evidence="1" id="KW-0812">Transmembrane</keyword>
<evidence type="ECO:0000313" key="3">
    <source>
        <dbReference type="EMBL" id="XCH39359.1"/>
    </source>
</evidence>
<protein>
    <recommendedName>
        <fullName evidence="2">BD-FAE-like domain-containing protein</fullName>
    </recommendedName>
</protein>
<sequence>MESFKIIQTILLSMIVLLIIFIIYTIIKPKIIMKYIISTFHIQGNPDSLIDNIETETFTTSIKIKNKYKIFTKHIYYYSKQENDKTTIIIDLPGGAFLVSANTMVHYKAMENLKYDVVSIEYPVLLEAKATYIISYIENAIQHIIDKYKKKYNLDHLKIILSTASAGSYYGVKIINNNQFNNNIYKFTAVSGYFGYTTFDNIFAIITDKLYLNSLKNNTKYICNPIPSSKILTFFAISDKDLLSESTIKYLSKTGQVNEIITYPSSDHCFYLHVNSLDTQKYYKDYISFINS</sequence>
<dbReference type="SUPFAM" id="SSF53474">
    <property type="entry name" value="alpha/beta-Hydrolases"/>
    <property type="match status" value="1"/>
</dbReference>
<dbReference type="InterPro" id="IPR029058">
    <property type="entry name" value="AB_hydrolase_fold"/>
</dbReference>
<evidence type="ECO:0000256" key="1">
    <source>
        <dbReference type="SAM" id="Phobius"/>
    </source>
</evidence>
<keyword evidence="1" id="KW-0472">Membrane</keyword>
<dbReference type="Gene3D" id="3.40.50.1820">
    <property type="entry name" value="alpha/beta hydrolase"/>
    <property type="match status" value="1"/>
</dbReference>
<keyword evidence="1" id="KW-1133">Transmembrane helix</keyword>
<dbReference type="InterPro" id="IPR049492">
    <property type="entry name" value="BD-FAE-like_dom"/>
</dbReference>
<feature type="transmembrane region" description="Helical" evidence="1">
    <location>
        <begin position="6"/>
        <end position="27"/>
    </location>
</feature>
<name>A0AAU8GF89_9VIRU</name>
<dbReference type="EMBL" id="PP955094">
    <property type="protein sequence ID" value="XCH39359.1"/>
    <property type="molecule type" value="Genomic_DNA"/>
</dbReference>
<organism evidence="3">
    <name type="scientific">Faxonius propinquus nudivirus</name>
    <dbReference type="NCBI Taxonomy" id="3139431"/>
    <lineage>
        <taxon>Viruses</taxon>
        <taxon>Viruses incertae sedis</taxon>
        <taxon>Naldaviricetes</taxon>
        <taxon>Lefavirales</taxon>
        <taxon>Nudiviridae</taxon>
    </lineage>
</organism>
<proteinExistence type="predicted"/>